<proteinExistence type="predicted"/>
<keyword evidence="7" id="KW-1185">Reference proteome</keyword>
<evidence type="ECO:0000256" key="2">
    <source>
        <dbReference type="ARBA" id="ARBA00022771"/>
    </source>
</evidence>
<dbReference type="Proteomes" id="UP000301870">
    <property type="component" value="Unplaced"/>
</dbReference>
<evidence type="ECO:0000256" key="4">
    <source>
        <dbReference type="ARBA" id="ARBA00023125"/>
    </source>
</evidence>
<name>A0A9J7EV57_SPOLT</name>
<dbReference type="PROSITE" id="PS50950">
    <property type="entry name" value="ZF_THAP"/>
    <property type="match status" value="1"/>
</dbReference>
<accession>A0A9J7EV57</accession>
<dbReference type="Pfam" id="PF05485">
    <property type="entry name" value="THAP"/>
    <property type="match status" value="1"/>
</dbReference>
<dbReference type="InterPro" id="IPR006612">
    <property type="entry name" value="THAP_Znf"/>
</dbReference>
<dbReference type="SMART" id="SM00980">
    <property type="entry name" value="THAP"/>
    <property type="match status" value="1"/>
</dbReference>
<evidence type="ECO:0000313" key="7">
    <source>
        <dbReference type="Proteomes" id="UP000301870"/>
    </source>
</evidence>
<sequence>MKITQTLKNFNKKRVRQLRLSEESETTQQEQSCCFVFCTNTQTNSDLKFYKFPDGKKDGDQATKWLMAIQTANGRWWRQRPQSAVCAEHFVSGAPSRAPADVDYAPSIFPKDSSALCKYAILFNSHTNNVYCAQTL</sequence>
<evidence type="ECO:0000256" key="3">
    <source>
        <dbReference type="ARBA" id="ARBA00022833"/>
    </source>
</evidence>
<feature type="domain" description="THAP-type" evidence="6">
    <location>
        <begin position="29"/>
        <end position="109"/>
    </location>
</feature>
<dbReference type="KEGG" id="sliu:111362948"/>
<reference evidence="8" key="1">
    <citation type="submission" date="2025-08" db="UniProtKB">
        <authorList>
            <consortium name="RefSeq"/>
        </authorList>
    </citation>
    <scope>IDENTIFICATION</scope>
    <source>
        <strain evidence="8">Ishihara</strain>
        <tissue evidence="8">Whole body</tissue>
    </source>
</reference>
<gene>
    <name evidence="8" type="primary">LOC111362948</name>
</gene>
<dbReference type="GO" id="GO:0008270">
    <property type="term" value="F:zinc ion binding"/>
    <property type="evidence" value="ECO:0007669"/>
    <property type="project" value="UniProtKB-KW"/>
</dbReference>
<keyword evidence="2 5" id="KW-0863">Zinc-finger</keyword>
<evidence type="ECO:0000256" key="5">
    <source>
        <dbReference type="PROSITE-ProRule" id="PRU00309"/>
    </source>
</evidence>
<dbReference type="OrthoDB" id="7493574at2759"/>
<dbReference type="GO" id="GO:0003677">
    <property type="term" value="F:DNA binding"/>
    <property type="evidence" value="ECO:0007669"/>
    <property type="project" value="UniProtKB-UniRule"/>
</dbReference>
<dbReference type="SUPFAM" id="SSF57716">
    <property type="entry name" value="Glucocorticoid receptor-like (DNA-binding domain)"/>
    <property type="match status" value="1"/>
</dbReference>
<protein>
    <submittedName>
        <fullName evidence="8">Uncharacterized protein LOC111362948</fullName>
    </submittedName>
</protein>
<dbReference type="RefSeq" id="XP_022835493.1">
    <property type="nucleotide sequence ID" value="XM_022979725.1"/>
</dbReference>
<evidence type="ECO:0000313" key="8">
    <source>
        <dbReference type="RefSeq" id="XP_022835493.1"/>
    </source>
</evidence>
<evidence type="ECO:0000256" key="1">
    <source>
        <dbReference type="ARBA" id="ARBA00022723"/>
    </source>
</evidence>
<dbReference type="AlphaFoldDB" id="A0A9J7EV57"/>
<keyword evidence="4 5" id="KW-0238">DNA-binding</keyword>
<keyword evidence="3" id="KW-0862">Zinc</keyword>
<organism evidence="7 8">
    <name type="scientific">Spodoptera litura</name>
    <name type="common">Asian cotton leafworm</name>
    <dbReference type="NCBI Taxonomy" id="69820"/>
    <lineage>
        <taxon>Eukaryota</taxon>
        <taxon>Metazoa</taxon>
        <taxon>Ecdysozoa</taxon>
        <taxon>Arthropoda</taxon>
        <taxon>Hexapoda</taxon>
        <taxon>Insecta</taxon>
        <taxon>Pterygota</taxon>
        <taxon>Neoptera</taxon>
        <taxon>Endopterygota</taxon>
        <taxon>Lepidoptera</taxon>
        <taxon>Glossata</taxon>
        <taxon>Ditrysia</taxon>
        <taxon>Noctuoidea</taxon>
        <taxon>Noctuidae</taxon>
        <taxon>Amphipyrinae</taxon>
        <taxon>Spodoptera</taxon>
    </lineage>
</organism>
<evidence type="ECO:0000259" key="6">
    <source>
        <dbReference type="PROSITE" id="PS50950"/>
    </source>
</evidence>
<dbReference type="GeneID" id="111362948"/>
<keyword evidence="1" id="KW-0479">Metal-binding</keyword>